<evidence type="ECO:0000313" key="1">
    <source>
        <dbReference type="Proteomes" id="UP000695022"/>
    </source>
</evidence>
<dbReference type="Pfam" id="PF10199">
    <property type="entry name" value="Adaptin_binding"/>
    <property type="match status" value="1"/>
</dbReference>
<keyword evidence="1" id="KW-1185">Reference proteome</keyword>
<dbReference type="GeneID" id="106817135"/>
<name>A0ABM1EYJ7_PRICU</name>
<sequence length="344" mass="37839">MASAALVPGPCAVFISCSSYKPEHLIREVIGDDVLPEPEMWADTIQAYPWHINTKYYSADVHLCTLPTQTLGCREFTDAVQAVVIHFDSKSEESLSAVRCWLTFVAHWQPDVRLLVCETLAENSGAVISREKLRSYCLKVAFELVERYGEPSSGDEADDSDEGFEEVELGGMRRVVQALHAHLWPNLELKDASTQNSLGVLASQLQDHAAGRVSDAGAATGRFARADVASHIEGACEHTEGACGSVEGDKDKKDTENMKKQTTGKVTATGDGVMDRELLTALGNEDPGGESFEQLFERMRIMKEHAATLPHDQRKVFAEQVAIQFWRAIGGAEDEIDQLDIEDE</sequence>
<dbReference type="PANTHER" id="PTHR14659">
    <property type="entry name" value="ALPHA- AND GAMMA-ADAPTIN-BINDING PROTEIN P34"/>
    <property type="match status" value="1"/>
</dbReference>
<organism evidence="1 2">
    <name type="scientific">Priapulus caudatus</name>
    <name type="common">Priapulid worm</name>
    <dbReference type="NCBI Taxonomy" id="37621"/>
    <lineage>
        <taxon>Eukaryota</taxon>
        <taxon>Metazoa</taxon>
        <taxon>Ecdysozoa</taxon>
        <taxon>Scalidophora</taxon>
        <taxon>Priapulida</taxon>
        <taxon>Priapulimorpha</taxon>
        <taxon>Priapulimorphida</taxon>
        <taxon>Priapulidae</taxon>
        <taxon>Priapulus</taxon>
    </lineage>
</organism>
<dbReference type="RefSeq" id="XP_014677268.1">
    <property type="nucleotide sequence ID" value="XM_014821782.1"/>
</dbReference>
<dbReference type="Gene3D" id="3.40.50.11960">
    <property type="match status" value="1"/>
</dbReference>
<dbReference type="Proteomes" id="UP000695022">
    <property type="component" value="Unplaced"/>
</dbReference>
<gene>
    <name evidence="2" type="primary">LOC106817135</name>
</gene>
<reference evidence="2" key="1">
    <citation type="submission" date="2025-08" db="UniProtKB">
        <authorList>
            <consortium name="RefSeq"/>
        </authorList>
    </citation>
    <scope>IDENTIFICATION</scope>
</reference>
<dbReference type="PANTHER" id="PTHR14659:SF1">
    <property type="entry name" value="ALPHA- AND GAMMA-ADAPTIN-BINDING PROTEIN P34"/>
    <property type="match status" value="1"/>
</dbReference>
<protein>
    <submittedName>
        <fullName evidence="2">Alpha- and gamma-adaptin-binding protein p34-like</fullName>
    </submittedName>
</protein>
<proteinExistence type="predicted"/>
<evidence type="ECO:0000313" key="2">
    <source>
        <dbReference type="RefSeq" id="XP_014677268.1"/>
    </source>
</evidence>
<dbReference type="InterPro" id="IPR019341">
    <property type="entry name" value="Alpha/Gamma-adaptin-bd_p34"/>
</dbReference>
<accession>A0ABM1EYJ7</accession>